<keyword evidence="2" id="KW-1185">Reference proteome</keyword>
<sequence>HTITLSMLVEVLEESHCHSVRVQAHGMKHPLQGEHSLQLDAPHPLDKTNLYDIGCTVEAKEIYTFKPKAGKTGMQVYEMFLPLGEGHGSIECIVQHKEQGLRVKIYPRYIHMIKAKGHQYSHMDPRTMGTAKTRLRAIEHFVSEMDEYHQLGGYRIEVSVRAATLSEVLSILEEKPLLMLDSWDEWLSVRCFTVGEVRGNVLRMLGHAWRQNILMGRDSKKMDELGKQVICDLGNAMGWSPGYRKPTLWSSKLAWWREGQFETGDHAWDPEVEDEEMKELKPRHERVAELGARNEMVAFFQSVRGGVPCCDCGAVNTYNLDGGKAQFRLACRVAKNSGVEHRKLSQEAALEYLSELCHANVI</sequence>
<dbReference type="EMBL" id="KZ819661">
    <property type="protein sequence ID" value="PWN86410.1"/>
    <property type="molecule type" value="Genomic_DNA"/>
</dbReference>
<dbReference type="Proteomes" id="UP000245768">
    <property type="component" value="Unassembled WGS sequence"/>
</dbReference>
<dbReference type="PANTHER" id="PTHR34863:SF1">
    <property type="entry name" value="OTU DOMAIN-CONTAINING PROTEIN"/>
    <property type="match status" value="1"/>
</dbReference>
<feature type="non-terminal residue" evidence="1">
    <location>
        <position position="1"/>
    </location>
</feature>
<reference evidence="1 2" key="1">
    <citation type="journal article" date="2018" name="Mol. Biol. Evol.">
        <title>Broad Genomic Sampling Reveals a Smut Pathogenic Ancestry of the Fungal Clade Ustilaginomycotina.</title>
        <authorList>
            <person name="Kijpornyongpan T."/>
            <person name="Mondo S.J."/>
            <person name="Barry K."/>
            <person name="Sandor L."/>
            <person name="Lee J."/>
            <person name="Lipzen A."/>
            <person name="Pangilinan J."/>
            <person name="LaButti K."/>
            <person name="Hainaut M."/>
            <person name="Henrissat B."/>
            <person name="Grigoriev I.V."/>
            <person name="Spatafora J.W."/>
            <person name="Aime M.C."/>
        </authorList>
    </citation>
    <scope>NUCLEOTIDE SEQUENCE [LARGE SCALE GENOMIC DNA]</scope>
    <source>
        <strain evidence="1 2">MCA 4198</strain>
    </source>
</reference>
<dbReference type="OrthoDB" id="2564822at2759"/>
<evidence type="ECO:0000313" key="2">
    <source>
        <dbReference type="Proteomes" id="UP000245768"/>
    </source>
</evidence>
<dbReference type="GeneID" id="37044976"/>
<dbReference type="STRING" id="215250.A0A316Y840"/>
<proteinExistence type="predicted"/>
<organism evidence="1 2">
    <name type="scientific">Acaromyces ingoldii</name>
    <dbReference type="NCBI Taxonomy" id="215250"/>
    <lineage>
        <taxon>Eukaryota</taxon>
        <taxon>Fungi</taxon>
        <taxon>Dikarya</taxon>
        <taxon>Basidiomycota</taxon>
        <taxon>Ustilaginomycotina</taxon>
        <taxon>Exobasidiomycetes</taxon>
        <taxon>Exobasidiales</taxon>
        <taxon>Cryptobasidiaceae</taxon>
        <taxon>Acaromyces</taxon>
    </lineage>
</organism>
<dbReference type="AlphaFoldDB" id="A0A316Y840"/>
<evidence type="ECO:0000313" key="1">
    <source>
        <dbReference type="EMBL" id="PWN86410.1"/>
    </source>
</evidence>
<dbReference type="PANTHER" id="PTHR34863">
    <property type="entry name" value="EXPRESSED PROTEIN"/>
    <property type="match status" value="1"/>
</dbReference>
<dbReference type="InParanoid" id="A0A316Y840"/>
<accession>A0A316Y840</accession>
<protein>
    <submittedName>
        <fullName evidence="1">Uncharacterized protein</fullName>
    </submittedName>
</protein>
<name>A0A316Y840_9BASI</name>
<dbReference type="RefSeq" id="XP_025373608.1">
    <property type="nucleotide sequence ID" value="XM_025523060.1"/>
</dbReference>
<gene>
    <name evidence="1" type="ORF">FA10DRAFT_270260</name>
</gene>